<dbReference type="GO" id="GO:0005737">
    <property type="term" value="C:cytoplasm"/>
    <property type="evidence" value="ECO:0007669"/>
    <property type="project" value="TreeGrafter"/>
</dbReference>
<name>A0A078A8I9_STYLE</name>
<evidence type="ECO:0000256" key="1">
    <source>
        <dbReference type="ARBA" id="ARBA00009934"/>
    </source>
</evidence>
<dbReference type="InterPro" id="IPR004408">
    <property type="entry name" value="Biotin_CoA_COase_ligase"/>
</dbReference>
<gene>
    <name evidence="5" type="primary">Contig12296.g13136</name>
    <name evidence="5" type="ORF">STYLEM_7565</name>
</gene>
<evidence type="ECO:0000259" key="4">
    <source>
        <dbReference type="PROSITE" id="PS51733"/>
    </source>
</evidence>
<dbReference type="InParanoid" id="A0A078A8I9"/>
<sequence>MQALIQVILLRLVKNLLFFPEVESTQNFAKEMTSKAQQENIQSSEIIDEDFMILTDYQTKGRGRRENVWISKDSGVDPLASLTFTFTRTIPYQQVLKFKLYPYLVGVALARSLNNQYFPDIKGAQVQLKWPNDAYLGGKKFSGCLEEGEKLNSLDLGKVYIGLGININEGHGFTCLAEHTQKSLEKLDILKSFTEEFLELEKLLGIENNDNSGVRKLLDLYESLWMHHGQEVTLEVPEFQLPGIRLNGKIAGITDEGFLKVSVGDNLYESYPADDYSLDIKNSRIIRKLQ</sequence>
<reference evidence="5 6" key="1">
    <citation type="submission" date="2014-06" db="EMBL/GenBank/DDBJ databases">
        <authorList>
            <person name="Swart Estienne"/>
        </authorList>
    </citation>
    <scope>NUCLEOTIDE SEQUENCE [LARGE SCALE GENOMIC DNA]</scope>
    <source>
        <strain evidence="5 6">130c</strain>
    </source>
</reference>
<dbReference type="PANTHER" id="PTHR12835:SF5">
    <property type="entry name" value="BIOTIN--PROTEIN LIGASE"/>
    <property type="match status" value="1"/>
</dbReference>
<dbReference type="GO" id="GO:0004077">
    <property type="term" value="F:biotin--[biotin carboxyl-carrier protein] ligase activity"/>
    <property type="evidence" value="ECO:0007669"/>
    <property type="project" value="InterPro"/>
</dbReference>
<dbReference type="InterPro" id="IPR045864">
    <property type="entry name" value="aa-tRNA-synth_II/BPL/LPL"/>
</dbReference>
<dbReference type="OrthoDB" id="10250105at2759"/>
<feature type="signal peptide" evidence="3">
    <location>
        <begin position="1"/>
        <end position="24"/>
    </location>
</feature>
<keyword evidence="2 5" id="KW-0436">Ligase</keyword>
<feature type="domain" description="BPL/LPL catalytic" evidence="4">
    <location>
        <begin position="20"/>
        <end position="208"/>
    </location>
</feature>
<evidence type="ECO:0000256" key="2">
    <source>
        <dbReference type="ARBA" id="ARBA00022598"/>
    </source>
</evidence>
<proteinExistence type="inferred from homology"/>
<evidence type="ECO:0000313" key="6">
    <source>
        <dbReference type="Proteomes" id="UP000039865"/>
    </source>
</evidence>
<comment type="similarity">
    <text evidence="1">Belongs to the biotin--protein ligase family.</text>
</comment>
<dbReference type="EMBL" id="CCKQ01007227">
    <property type="protein sequence ID" value="CDW78585.1"/>
    <property type="molecule type" value="Genomic_DNA"/>
</dbReference>
<keyword evidence="6" id="KW-1185">Reference proteome</keyword>
<dbReference type="Proteomes" id="UP000039865">
    <property type="component" value="Unassembled WGS sequence"/>
</dbReference>
<dbReference type="InterPro" id="IPR004143">
    <property type="entry name" value="BPL_LPL_catalytic"/>
</dbReference>
<accession>A0A078A8I9</accession>
<protein>
    <submittedName>
        <fullName evidence="5">Biotin--acetyl--carboxylase ligase</fullName>
    </submittedName>
</protein>
<dbReference type="Gene3D" id="3.30.930.10">
    <property type="entry name" value="Bira Bifunctional Protein, Domain 2"/>
    <property type="match status" value="1"/>
</dbReference>
<keyword evidence="3" id="KW-0732">Signal</keyword>
<organism evidence="5 6">
    <name type="scientific">Stylonychia lemnae</name>
    <name type="common">Ciliate</name>
    <dbReference type="NCBI Taxonomy" id="5949"/>
    <lineage>
        <taxon>Eukaryota</taxon>
        <taxon>Sar</taxon>
        <taxon>Alveolata</taxon>
        <taxon>Ciliophora</taxon>
        <taxon>Intramacronucleata</taxon>
        <taxon>Spirotrichea</taxon>
        <taxon>Stichotrichia</taxon>
        <taxon>Sporadotrichida</taxon>
        <taxon>Oxytrichidae</taxon>
        <taxon>Stylonychinae</taxon>
        <taxon>Stylonychia</taxon>
    </lineage>
</organism>
<evidence type="ECO:0000256" key="3">
    <source>
        <dbReference type="SAM" id="SignalP"/>
    </source>
</evidence>
<dbReference type="SUPFAM" id="SSF55681">
    <property type="entry name" value="Class II aaRS and biotin synthetases"/>
    <property type="match status" value="1"/>
</dbReference>
<dbReference type="PANTHER" id="PTHR12835">
    <property type="entry name" value="BIOTIN PROTEIN LIGASE"/>
    <property type="match status" value="1"/>
</dbReference>
<dbReference type="FunCoup" id="A0A078A8I9">
    <property type="interactions" value="1"/>
</dbReference>
<dbReference type="NCBIfam" id="TIGR00121">
    <property type="entry name" value="birA_ligase"/>
    <property type="match status" value="1"/>
</dbReference>
<feature type="chain" id="PRO_5001729339" evidence="3">
    <location>
        <begin position="25"/>
        <end position="290"/>
    </location>
</feature>
<dbReference type="PROSITE" id="PS51733">
    <property type="entry name" value="BPL_LPL_CATALYTIC"/>
    <property type="match status" value="1"/>
</dbReference>
<dbReference type="Pfam" id="PF03099">
    <property type="entry name" value="BPL_LplA_LipB"/>
    <property type="match status" value="1"/>
</dbReference>
<evidence type="ECO:0000313" key="5">
    <source>
        <dbReference type="EMBL" id="CDW78585.1"/>
    </source>
</evidence>
<dbReference type="AlphaFoldDB" id="A0A078A8I9"/>